<reference evidence="6" key="1">
    <citation type="submission" date="2015-09" db="EMBL/GenBank/DDBJ databases">
        <authorList>
            <consortium name="Pathogen Informatics"/>
        </authorList>
    </citation>
    <scope>NUCLEOTIDE SEQUENCE [LARGE SCALE GENOMIC DNA]</scope>
    <source>
        <strain evidence="6">Lake Konstanz</strain>
    </source>
</reference>
<feature type="region of interest" description="Disordered" evidence="2">
    <location>
        <begin position="546"/>
        <end position="567"/>
    </location>
</feature>
<dbReference type="InterPro" id="IPR011006">
    <property type="entry name" value="CheY-like_superfamily"/>
</dbReference>
<organism evidence="5 6">
    <name type="scientific">Bodo saltans</name>
    <name type="common">Flagellated protozoan</name>
    <dbReference type="NCBI Taxonomy" id="75058"/>
    <lineage>
        <taxon>Eukaryota</taxon>
        <taxon>Discoba</taxon>
        <taxon>Euglenozoa</taxon>
        <taxon>Kinetoplastea</taxon>
        <taxon>Metakinetoplastina</taxon>
        <taxon>Eubodonida</taxon>
        <taxon>Bodonidae</taxon>
        <taxon>Bodo</taxon>
    </lineage>
</organism>
<comment type="caution">
    <text evidence="1">Lacks conserved residue(s) required for the propagation of feature annotation.</text>
</comment>
<feature type="compositionally biased region" description="Polar residues" evidence="2">
    <location>
        <begin position="1155"/>
        <end position="1169"/>
    </location>
</feature>
<feature type="region of interest" description="Disordered" evidence="2">
    <location>
        <begin position="1418"/>
        <end position="1466"/>
    </location>
</feature>
<feature type="region of interest" description="Disordered" evidence="2">
    <location>
        <begin position="1552"/>
        <end position="1758"/>
    </location>
</feature>
<dbReference type="SUPFAM" id="SSF52172">
    <property type="entry name" value="CheY-like"/>
    <property type="match status" value="1"/>
</dbReference>
<feature type="domain" description="Response regulatory" evidence="4">
    <location>
        <begin position="85"/>
        <end position="199"/>
    </location>
</feature>
<feature type="compositionally biased region" description="Polar residues" evidence="2">
    <location>
        <begin position="1284"/>
        <end position="1296"/>
    </location>
</feature>
<evidence type="ECO:0000256" key="3">
    <source>
        <dbReference type="SAM" id="SignalP"/>
    </source>
</evidence>
<dbReference type="InterPro" id="IPR001789">
    <property type="entry name" value="Sig_transdc_resp-reg_receiver"/>
</dbReference>
<sequence length="1758" mass="192944">MRFFSCAVILIIILVLDQRMASPHATFLKATKLKLNQEERLANNAIINICRAKYTADDIAEGSNIDTAFLYDQVQGKLRRSVNPKILIVMKSRLQAGAFAQILRRHGCDVIVATNGHKAYTSYLRKDSADFSLCLCQWYLPGIAGRDLAYYEAESGGRLPFVALLGHNQRATDAIRSGADLFLKLPLFPHLRSILSLVLPHTSAMAQFRVGAMQSNFEGMRRLLSTQQDVLRHTVETNTLMELVKSDLASVSEISSVEVGMNMLEAVMASIRMQEATAANLAASRKNPTEVLSAQKRSSKKNTRKSLKANSTPEPDSTFDEPAPTHDAQFHALATSFRNVMLVLNRVRNSLISTQQENHALREKSSRSVEQAELLRGQLRSFGVDVIDAKLERLYLPRRLTRSPPPRDSSEAFHANIENDPDVDVTTFSKQDLMRALRSAKAAITSSNDEISELMEDLQHLQDYQIEVEDDLIHSGMAVHFNIGVRDEDASKNRSGKIGDDALKTLVRKRSQSRIQDNEAGGRLLRTLSMLGPRLQDEFIRQQSVADDGTASIDESRDQESVGARTPLQLKSEPKRRGFSSPVAAPFVVSSDGEFHIQRSKKKKEEVSKVFFARRFFWTAHVLQALESQCMSNEDARQVASSKVVRPVPPVPKCLEKPNPVVTNAIEGVVNGVIALHNQLALQVNTCTAKVGATFPTASQSLRDLSIGVKDALQGFNVSQHVTALQLHVEGVITKMIGAERELWNNERFEMEKYKLQNPPGSRKLIADLRGTVRELRLRRWRDWFQTIETKVRANYLRKWIVWFLHRQGEKTWKSKSKQLEIEMQSTNTKKVAEQVAFARKQSVDVLAKQSQQRVDYEQLQIKHMRVSQLYDEARVKTAALTIENETLVAQVSSLSEKKDNLEAKVCEKTDEIVRLMQSVGPLEEELMVARTTLEDRDQKNLSLQAQVSAYHRKVQQLSNKGSFLGLPQPKATQTAISNANSALLLDNIVKTLGARQFSNSFDMSTLERKLSGSGSAFTVTLPDADEFFSSHPLMDSDDEEPSANNDEILSSPNSMRGGPDASQKVPEVQQPSKQAPKPSPKKTLVGTGKGRSKSVTSIPIARQGKQTQSMRMPSRTMSISSAMESSLNPPNHLGSSKNSTRSSVSPSSEAASKFTRTPSTSHSNSPQTKDLVLGGNVDRFESRSPTPPPINGFKPSDESLEGAGCPPPEAATLRDNDDTQQLDEACAPSDRDHSEVFPLDQRPADVEFDEVPSRTDASMQSEKVPVGKKPRKTKSVSALPVSSFDTSSGASSPNHLNVPRKRAVSLSGSFASDVSGAHISAQGSGEYAESIPASILASTESPHQRAGNQTRVLPPSPLVSNGSMLFDSPQVLFVDQSQSAMSLPLMVAVGVQSSFTDASIFLPPALTESISNVQHAGGSLRISPQASPKTSPRTISGQPHVTEEFPDSVHPNAAQNRTSLDMSDTSRWQSALRDLARSRTSVAAAATSPTSLTAINSGIGNVVDSTRRLLEAMSIPQNVLVKTTSPAEMLDSLCSVLEAAFAAVTSNQSRVHGYTSNNTSMRSVPSPSAPPGTSPDAAAGRSRAASIYTKKTDQHESSSHLPNIAETPRGRVVPLHKDASRTVLSSDQRDALPPIFERKPPTTKPSSTSISPQENVIHRVDPAMYRSHLDGDNNDGVSKPSPRSATVQLQPQQVETREKKQREKERKAAQTNIAVLLQREMLRRPAPVNSSEQNGLSPHPPTETLSPLQPRGSRRAL</sequence>
<feature type="region of interest" description="Disordered" evidence="2">
    <location>
        <begin position="1029"/>
        <end position="1298"/>
    </location>
</feature>
<gene>
    <name evidence="5" type="ORF">BSAL_61175</name>
</gene>
<feature type="compositionally biased region" description="Basic and acidic residues" evidence="2">
    <location>
        <begin position="1657"/>
        <end position="1672"/>
    </location>
</feature>
<feature type="compositionally biased region" description="Polar residues" evidence="2">
    <location>
        <begin position="1454"/>
        <end position="1466"/>
    </location>
</feature>
<feature type="compositionally biased region" description="Polar residues" evidence="2">
    <location>
        <begin position="1552"/>
        <end position="1567"/>
    </location>
</feature>
<feature type="compositionally biased region" description="Basic and acidic residues" evidence="2">
    <location>
        <begin position="1696"/>
        <end position="1709"/>
    </location>
</feature>
<dbReference type="GO" id="GO:0000160">
    <property type="term" value="P:phosphorelay signal transduction system"/>
    <property type="evidence" value="ECO:0007669"/>
    <property type="project" value="InterPro"/>
</dbReference>
<proteinExistence type="predicted"/>
<feature type="compositionally biased region" description="Basic residues" evidence="2">
    <location>
        <begin position="297"/>
        <end position="307"/>
    </location>
</feature>
<protein>
    <submittedName>
        <fullName evidence="5">Bacterial-type response regulator-like protein, putative</fullName>
    </submittedName>
</protein>
<dbReference type="Gene3D" id="3.40.50.2300">
    <property type="match status" value="1"/>
</dbReference>
<feature type="compositionally biased region" description="Low complexity" evidence="2">
    <location>
        <begin position="1136"/>
        <end position="1153"/>
    </location>
</feature>
<feature type="signal peptide" evidence="3">
    <location>
        <begin position="1"/>
        <end position="21"/>
    </location>
</feature>
<dbReference type="VEuPathDB" id="TriTrypDB:BSAL_61175"/>
<name>A0A0S4IRD9_BODSA</name>
<keyword evidence="3" id="KW-0732">Signal</keyword>
<feature type="region of interest" description="Disordered" evidence="2">
    <location>
        <begin position="282"/>
        <end position="324"/>
    </location>
</feature>
<evidence type="ECO:0000313" key="5">
    <source>
        <dbReference type="EMBL" id="CUF30460.1"/>
    </source>
</evidence>
<feature type="compositionally biased region" description="Polar residues" evidence="2">
    <location>
        <begin position="1043"/>
        <end position="1055"/>
    </location>
</feature>
<feature type="compositionally biased region" description="Polar residues" evidence="2">
    <location>
        <begin position="1423"/>
        <end position="1440"/>
    </location>
</feature>
<dbReference type="EMBL" id="CYKH01000294">
    <property type="protein sequence ID" value="CUF30460.1"/>
    <property type="molecule type" value="Genomic_DNA"/>
</dbReference>
<feature type="chain" id="PRO_5006621501" evidence="3">
    <location>
        <begin position="22"/>
        <end position="1758"/>
    </location>
</feature>
<evidence type="ECO:0000313" key="6">
    <source>
        <dbReference type="Proteomes" id="UP000051952"/>
    </source>
</evidence>
<accession>A0A0S4IRD9</accession>
<feature type="compositionally biased region" description="Polar residues" evidence="2">
    <location>
        <begin position="1105"/>
        <end position="1130"/>
    </location>
</feature>
<evidence type="ECO:0000259" key="4">
    <source>
        <dbReference type="PROSITE" id="PS50110"/>
    </source>
</evidence>
<keyword evidence="6" id="KW-1185">Reference proteome</keyword>
<evidence type="ECO:0000256" key="2">
    <source>
        <dbReference type="SAM" id="MobiDB-lite"/>
    </source>
</evidence>
<evidence type="ECO:0000256" key="1">
    <source>
        <dbReference type="PROSITE-ProRule" id="PRU00169"/>
    </source>
</evidence>
<dbReference type="Proteomes" id="UP000051952">
    <property type="component" value="Unassembled WGS sequence"/>
</dbReference>
<dbReference type="PROSITE" id="PS50110">
    <property type="entry name" value="RESPONSE_REGULATORY"/>
    <property type="match status" value="1"/>
</dbReference>
<feature type="compositionally biased region" description="Polar residues" evidence="2">
    <location>
        <begin position="1682"/>
        <end position="1692"/>
    </location>
</feature>